<name>A0A158K1T5_9BURK</name>
<evidence type="ECO:0000313" key="3">
    <source>
        <dbReference type="Proteomes" id="UP000054770"/>
    </source>
</evidence>
<keyword evidence="1" id="KW-0732">Signal</keyword>
<dbReference type="AlphaFoldDB" id="A0A158K1T5"/>
<accession>A0A158K1T5</accession>
<evidence type="ECO:0000256" key="1">
    <source>
        <dbReference type="SAM" id="SignalP"/>
    </source>
</evidence>
<evidence type="ECO:0008006" key="4">
    <source>
        <dbReference type="Google" id="ProtNLM"/>
    </source>
</evidence>
<dbReference type="InterPro" id="IPR025421">
    <property type="entry name" value="DUF4148"/>
</dbReference>
<sequence>MKRTLIIGLLASALVATATPPVFAGEVVQSQAVAAANLGKTRAEVKAELATARRNGDLDPVNDNTYPQLLPYQQRHAQILASGTGQSRIVRTQ</sequence>
<feature type="signal peptide" evidence="1">
    <location>
        <begin position="1"/>
        <end position="24"/>
    </location>
</feature>
<dbReference type="EMBL" id="FCON02000059">
    <property type="protein sequence ID" value="SAL75134.1"/>
    <property type="molecule type" value="Genomic_DNA"/>
</dbReference>
<dbReference type="RefSeq" id="WP_087646776.1">
    <property type="nucleotide sequence ID" value="NZ_FCON02000059.1"/>
</dbReference>
<reference evidence="2" key="1">
    <citation type="submission" date="2016-01" db="EMBL/GenBank/DDBJ databases">
        <authorList>
            <person name="Peeters C."/>
        </authorList>
    </citation>
    <scope>NUCLEOTIDE SEQUENCE [LARGE SCALE GENOMIC DNA]</scope>
    <source>
        <strain evidence="2">LMG 22940</strain>
    </source>
</reference>
<proteinExistence type="predicted"/>
<protein>
    <recommendedName>
        <fullName evidence="4">Purine nucleoside phosphorylase</fullName>
    </recommendedName>
</protein>
<feature type="chain" id="PRO_5011110457" description="Purine nucleoside phosphorylase" evidence="1">
    <location>
        <begin position="25"/>
        <end position="93"/>
    </location>
</feature>
<dbReference type="Proteomes" id="UP000054770">
    <property type="component" value="Unassembled WGS sequence"/>
</dbReference>
<gene>
    <name evidence="2" type="ORF">AWB68_04710</name>
</gene>
<dbReference type="OrthoDB" id="9132999at2"/>
<evidence type="ECO:0000313" key="2">
    <source>
        <dbReference type="EMBL" id="SAL75134.1"/>
    </source>
</evidence>
<keyword evidence="3" id="KW-1185">Reference proteome</keyword>
<dbReference type="Pfam" id="PF13663">
    <property type="entry name" value="DUF4148"/>
    <property type="match status" value="1"/>
</dbReference>
<organism evidence="2 3">
    <name type="scientific">Caballeronia choica</name>
    <dbReference type="NCBI Taxonomy" id="326476"/>
    <lineage>
        <taxon>Bacteria</taxon>
        <taxon>Pseudomonadati</taxon>
        <taxon>Pseudomonadota</taxon>
        <taxon>Betaproteobacteria</taxon>
        <taxon>Burkholderiales</taxon>
        <taxon>Burkholderiaceae</taxon>
        <taxon>Caballeronia</taxon>
    </lineage>
</organism>
<comment type="caution">
    <text evidence="2">The sequence shown here is derived from an EMBL/GenBank/DDBJ whole genome shotgun (WGS) entry which is preliminary data.</text>
</comment>